<dbReference type="InterPro" id="IPR003825">
    <property type="entry name" value="Colicin-V_CvpA"/>
</dbReference>
<keyword evidence="3 5" id="KW-1133">Transmembrane helix</keyword>
<gene>
    <name evidence="7" type="ORF">A2Z00_00320</name>
</gene>
<keyword evidence="2 5" id="KW-0812">Transmembrane</keyword>
<evidence type="ECO:0000256" key="4">
    <source>
        <dbReference type="ARBA" id="ARBA00023136"/>
    </source>
</evidence>
<evidence type="ECO:0000256" key="3">
    <source>
        <dbReference type="ARBA" id="ARBA00022989"/>
    </source>
</evidence>
<dbReference type="Pfam" id="PF02674">
    <property type="entry name" value="Colicin_V"/>
    <property type="match status" value="1"/>
</dbReference>
<dbReference type="SUPFAM" id="SSF55797">
    <property type="entry name" value="PR-1-like"/>
    <property type="match status" value="1"/>
</dbReference>
<dbReference type="Gene3D" id="3.40.33.10">
    <property type="entry name" value="CAP"/>
    <property type="match status" value="1"/>
</dbReference>
<dbReference type="PANTHER" id="PTHR31157">
    <property type="entry name" value="SCP DOMAIN-CONTAINING PROTEIN"/>
    <property type="match status" value="1"/>
</dbReference>
<feature type="transmembrane region" description="Helical" evidence="5">
    <location>
        <begin position="101"/>
        <end position="128"/>
    </location>
</feature>
<accession>A0A1F5ZHM7</accession>
<dbReference type="PANTHER" id="PTHR31157:SF1">
    <property type="entry name" value="SCP DOMAIN-CONTAINING PROTEIN"/>
    <property type="match status" value="1"/>
</dbReference>
<comment type="caution">
    <text evidence="7">The sequence shown here is derived from an EMBL/GenBank/DDBJ whole genome shotgun (WGS) entry which is preliminary data.</text>
</comment>
<dbReference type="Proteomes" id="UP000177268">
    <property type="component" value="Unassembled WGS sequence"/>
</dbReference>
<comment type="subcellular location">
    <subcellularLocation>
        <location evidence="1">Membrane</location>
        <topology evidence="1">Multi-pass membrane protein</topology>
    </subcellularLocation>
</comment>
<reference evidence="7 8" key="1">
    <citation type="journal article" date="2016" name="Nat. Commun.">
        <title>Thousands of microbial genomes shed light on interconnected biogeochemical processes in an aquifer system.</title>
        <authorList>
            <person name="Anantharaman K."/>
            <person name="Brown C.T."/>
            <person name="Hug L.A."/>
            <person name="Sharon I."/>
            <person name="Castelle C.J."/>
            <person name="Probst A.J."/>
            <person name="Thomas B.C."/>
            <person name="Singh A."/>
            <person name="Wilkins M.J."/>
            <person name="Karaoz U."/>
            <person name="Brodie E.L."/>
            <person name="Williams K.H."/>
            <person name="Hubbard S.S."/>
            <person name="Banfield J.F."/>
        </authorList>
    </citation>
    <scope>NUCLEOTIDE SEQUENCE [LARGE SCALE GENOMIC DNA]</scope>
</reference>
<evidence type="ECO:0000259" key="6">
    <source>
        <dbReference type="Pfam" id="PF00188"/>
    </source>
</evidence>
<sequence length="322" mass="35240">MQLNWVDVVIIAIVAYSAFRGWKTGLVLLFSNLISFIIALWLAIKFNGVVSGFLADKFGVPALWATVAGYIVVGFTAEVVLTELFTLMIRKIPDKLALSWVNNWLGALVSAVNGFLIVAFFILIISVLPLRGTVKNDIRKSQVGKYIVTLVATHGGPLQSTVNEVGKKATKFFTIEPGSKGSLTIDVAPKASDLHVDSNSEAQMVQLVNAERKLAGVPSLTVDSKITEVAREHSRDMFLRRYFSHLTPEGKDAGTRMENGGVVFTQAGENIAYTPDLLTAHQGLMDSEEHRKNILDPEFHRIGIGIISTDSFGMMVTQEFAN</sequence>
<dbReference type="InterPro" id="IPR035940">
    <property type="entry name" value="CAP_sf"/>
</dbReference>
<evidence type="ECO:0000313" key="7">
    <source>
        <dbReference type="EMBL" id="OGG11881.1"/>
    </source>
</evidence>
<feature type="transmembrane region" description="Helical" evidence="5">
    <location>
        <begin position="64"/>
        <end position="89"/>
    </location>
</feature>
<proteinExistence type="predicted"/>
<dbReference type="GO" id="GO:0016020">
    <property type="term" value="C:membrane"/>
    <property type="evidence" value="ECO:0007669"/>
    <property type="project" value="UniProtKB-SubCell"/>
</dbReference>
<dbReference type="Pfam" id="PF00188">
    <property type="entry name" value="CAP"/>
    <property type="match status" value="1"/>
</dbReference>
<dbReference type="CDD" id="cd05379">
    <property type="entry name" value="CAP_bacterial"/>
    <property type="match status" value="1"/>
</dbReference>
<name>A0A1F5ZHM7_9BACT</name>
<dbReference type="STRING" id="1798370.A2Z00_00320"/>
<dbReference type="InterPro" id="IPR014044">
    <property type="entry name" value="CAP_dom"/>
</dbReference>
<evidence type="ECO:0000256" key="1">
    <source>
        <dbReference type="ARBA" id="ARBA00004141"/>
    </source>
</evidence>
<dbReference type="EMBL" id="MFIZ01000012">
    <property type="protein sequence ID" value="OGG11881.1"/>
    <property type="molecule type" value="Genomic_DNA"/>
</dbReference>
<dbReference type="GO" id="GO:0009403">
    <property type="term" value="P:toxin biosynthetic process"/>
    <property type="evidence" value="ECO:0007669"/>
    <property type="project" value="InterPro"/>
</dbReference>
<keyword evidence="4 5" id="KW-0472">Membrane</keyword>
<evidence type="ECO:0000256" key="5">
    <source>
        <dbReference type="SAM" id="Phobius"/>
    </source>
</evidence>
<protein>
    <recommendedName>
        <fullName evidence="6">SCP domain-containing protein</fullName>
    </recommendedName>
</protein>
<evidence type="ECO:0000313" key="8">
    <source>
        <dbReference type="Proteomes" id="UP000177268"/>
    </source>
</evidence>
<organism evidence="7 8">
    <name type="scientific">Candidatus Gottesmanbacteria bacterium RBG_13_45_10</name>
    <dbReference type="NCBI Taxonomy" id="1798370"/>
    <lineage>
        <taxon>Bacteria</taxon>
        <taxon>Candidatus Gottesmaniibacteriota</taxon>
    </lineage>
</organism>
<feature type="transmembrane region" description="Helical" evidence="5">
    <location>
        <begin position="26"/>
        <end position="44"/>
    </location>
</feature>
<dbReference type="AlphaFoldDB" id="A0A1F5ZHM7"/>
<feature type="domain" description="SCP" evidence="6">
    <location>
        <begin position="206"/>
        <end position="319"/>
    </location>
</feature>
<evidence type="ECO:0000256" key="2">
    <source>
        <dbReference type="ARBA" id="ARBA00022692"/>
    </source>
</evidence>